<name>A0ABT2UD10_9BACL</name>
<evidence type="ECO:0000313" key="3">
    <source>
        <dbReference type="Proteomes" id="UP001652445"/>
    </source>
</evidence>
<dbReference type="RefSeq" id="WP_262683325.1">
    <property type="nucleotide sequence ID" value="NZ_JAOQIO010000016.1"/>
</dbReference>
<keyword evidence="1" id="KW-1133">Transmembrane helix</keyword>
<dbReference type="EMBL" id="JAOQIO010000016">
    <property type="protein sequence ID" value="MCU6791891.1"/>
    <property type="molecule type" value="Genomic_DNA"/>
</dbReference>
<gene>
    <name evidence="2" type="ORF">OB236_07105</name>
</gene>
<dbReference type="InterPro" id="IPR027981">
    <property type="entry name" value="DUF4446"/>
</dbReference>
<evidence type="ECO:0000256" key="1">
    <source>
        <dbReference type="SAM" id="Phobius"/>
    </source>
</evidence>
<evidence type="ECO:0000313" key="2">
    <source>
        <dbReference type="EMBL" id="MCU6791891.1"/>
    </source>
</evidence>
<keyword evidence="1" id="KW-0472">Membrane</keyword>
<keyword evidence="3" id="KW-1185">Reference proteome</keyword>
<protein>
    <submittedName>
        <fullName evidence="2">DUF4446 family protein</fullName>
    </submittedName>
</protein>
<organism evidence="2 3">
    <name type="scientific">Paenibacillus baimaensis</name>
    <dbReference type="NCBI Taxonomy" id="2982185"/>
    <lineage>
        <taxon>Bacteria</taxon>
        <taxon>Bacillati</taxon>
        <taxon>Bacillota</taxon>
        <taxon>Bacilli</taxon>
        <taxon>Bacillales</taxon>
        <taxon>Paenibacillaceae</taxon>
        <taxon>Paenibacillus</taxon>
    </lineage>
</organism>
<sequence length="164" mass="18452">MENLVQLLDVRLLLLACSVLILVFLIVVIILWSKLNKLRKMYVSMLNGSGTLNVEETLIEIQQNNAVLKQETDNAQQQMNAIVGQMKKMKSNLGVYRFNAFAESGSDQSFSIALVDDEQDGVVISGIHNRDETYVFAKPLERGTSKYMLSPEEKEAILRSGQKK</sequence>
<accession>A0ABT2UD10</accession>
<proteinExistence type="predicted"/>
<reference evidence="2 3" key="1">
    <citation type="submission" date="2022-09" db="EMBL/GenBank/DDBJ databases">
        <authorList>
            <person name="Han X.L."/>
            <person name="Wang Q."/>
            <person name="Lu T."/>
        </authorList>
    </citation>
    <scope>NUCLEOTIDE SEQUENCE [LARGE SCALE GENOMIC DNA]</scope>
    <source>
        <strain evidence="2 3">WQ 127069</strain>
    </source>
</reference>
<feature type="transmembrane region" description="Helical" evidence="1">
    <location>
        <begin position="12"/>
        <end position="32"/>
    </location>
</feature>
<dbReference type="Pfam" id="PF14584">
    <property type="entry name" value="DUF4446"/>
    <property type="match status" value="1"/>
</dbReference>
<comment type="caution">
    <text evidence="2">The sequence shown here is derived from an EMBL/GenBank/DDBJ whole genome shotgun (WGS) entry which is preliminary data.</text>
</comment>
<dbReference type="Proteomes" id="UP001652445">
    <property type="component" value="Unassembled WGS sequence"/>
</dbReference>
<keyword evidence="1" id="KW-0812">Transmembrane</keyword>